<organism evidence="3 4">
    <name type="scientific">Nocardioides luti</name>
    <dbReference type="NCBI Taxonomy" id="2761101"/>
    <lineage>
        <taxon>Bacteria</taxon>
        <taxon>Bacillati</taxon>
        <taxon>Actinomycetota</taxon>
        <taxon>Actinomycetes</taxon>
        <taxon>Propionibacteriales</taxon>
        <taxon>Nocardioidaceae</taxon>
        <taxon>Nocardioides</taxon>
    </lineage>
</organism>
<evidence type="ECO:0000313" key="3">
    <source>
        <dbReference type="EMBL" id="MBB6628161.1"/>
    </source>
</evidence>
<gene>
    <name evidence="3" type="ORF">H5V45_12600</name>
</gene>
<evidence type="ECO:0000313" key="4">
    <source>
        <dbReference type="Proteomes" id="UP000523955"/>
    </source>
</evidence>
<protein>
    <submittedName>
        <fullName evidence="3">PucR family transcriptional regulator</fullName>
    </submittedName>
</protein>
<dbReference type="EMBL" id="JACKXE010000001">
    <property type="protein sequence ID" value="MBB6628161.1"/>
    <property type="molecule type" value="Genomic_DNA"/>
</dbReference>
<feature type="domain" description="PucR C-terminal helix-turn-helix" evidence="2">
    <location>
        <begin position="481"/>
        <end position="539"/>
    </location>
</feature>
<keyword evidence="4" id="KW-1185">Reference proteome</keyword>
<name>A0A7X0RH20_9ACTN</name>
<sequence>MAHLSLRDVLALPVLRSAEPRVLAGAGSLDQPVRWVHATELADIAPLLRAGDLVLTTGIGLPESPGALATFAESLAEVGASGLLVELGRRWTGDLPGELPAELVDACERVALPLVRLGRVSRFASITQAVGERVVDEQLAELRDAERVHETFTDLSLAEAAPAEILAAVQRLAGAAVVLESEQHQVLDYLAGPADVGGFLDDWQARSARVALPGRTTWDPAQGWLVTRLGPRERGWGRLVLQAPAPPSQRDIAVVERGAAALALHRLHDRDRDNLVRRTHHELVLALQTDPATEDVRRRCELAGFPTARRRFVGLTLRPRAEAAGGGSGGRRPTGDEVVAAVVHAAQAARVPALVCEMDQDVRVLLSLPAVSGSGSAGSAGSAADGAVDALAARVARSHAVAVGAGRATDSLATVDRTLRESRQVVDAVRTLGRDRVVHRLEDVHLRGLLTLLGEDDRLRLFVARELDALRAHDEAHGTDLLAAVRALVQHPASKAAAAASLHLSRPAFYARLAKVETLLDARLDDPDIRVSLHAALLADELGGRAGGPGGGA</sequence>
<reference evidence="3 4" key="1">
    <citation type="submission" date="2020-08" db="EMBL/GenBank/DDBJ databases">
        <authorList>
            <person name="Seo M.-J."/>
        </authorList>
    </citation>
    <scope>NUCLEOTIDE SEQUENCE [LARGE SCALE GENOMIC DNA]</scope>
    <source>
        <strain evidence="3 4">KIGAM211</strain>
    </source>
</reference>
<dbReference type="PANTHER" id="PTHR33744">
    <property type="entry name" value="CARBOHYDRATE DIACID REGULATOR"/>
    <property type="match status" value="1"/>
</dbReference>
<dbReference type="InterPro" id="IPR012914">
    <property type="entry name" value="PucR_dom"/>
</dbReference>
<comment type="caution">
    <text evidence="3">The sequence shown here is derived from an EMBL/GenBank/DDBJ whole genome shotgun (WGS) entry which is preliminary data.</text>
</comment>
<proteinExistence type="predicted"/>
<dbReference type="InterPro" id="IPR042070">
    <property type="entry name" value="PucR_C-HTH_sf"/>
</dbReference>
<evidence type="ECO:0000259" key="2">
    <source>
        <dbReference type="Pfam" id="PF13556"/>
    </source>
</evidence>
<feature type="domain" description="Purine catabolism PurC-like" evidence="1">
    <location>
        <begin position="8"/>
        <end position="133"/>
    </location>
</feature>
<dbReference type="Gene3D" id="1.10.10.2840">
    <property type="entry name" value="PucR C-terminal helix-turn-helix domain"/>
    <property type="match status" value="1"/>
</dbReference>
<accession>A0A7X0RH20</accession>
<dbReference type="Pfam" id="PF13556">
    <property type="entry name" value="HTH_30"/>
    <property type="match status" value="1"/>
</dbReference>
<evidence type="ECO:0000259" key="1">
    <source>
        <dbReference type="Pfam" id="PF07905"/>
    </source>
</evidence>
<dbReference type="InterPro" id="IPR025736">
    <property type="entry name" value="PucR_C-HTH_dom"/>
</dbReference>
<dbReference type="Proteomes" id="UP000523955">
    <property type="component" value="Unassembled WGS sequence"/>
</dbReference>
<dbReference type="Pfam" id="PF07905">
    <property type="entry name" value="PucR"/>
    <property type="match status" value="1"/>
</dbReference>
<dbReference type="InterPro" id="IPR051448">
    <property type="entry name" value="CdaR-like_regulators"/>
</dbReference>
<dbReference type="AlphaFoldDB" id="A0A7X0RH20"/>
<dbReference type="PANTHER" id="PTHR33744:SF1">
    <property type="entry name" value="DNA-BINDING TRANSCRIPTIONAL ACTIVATOR ADER"/>
    <property type="match status" value="1"/>
</dbReference>
<dbReference type="RefSeq" id="WP_185253245.1">
    <property type="nucleotide sequence ID" value="NZ_JACKXE010000001.1"/>
</dbReference>